<protein>
    <submittedName>
        <fullName evidence="1">Uncharacterized protein</fullName>
    </submittedName>
</protein>
<proteinExistence type="predicted"/>
<reference evidence="1" key="2">
    <citation type="journal article" date="2015" name="Fish Shellfish Immunol.">
        <title>Early steps in the European eel (Anguilla anguilla)-Vibrio vulnificus interaction in the gills: Role of the RtxA13 toxin.</title>
        <authorList>
            <person name="Callol A."/>
            <person name="Pajuelo D."/>
            <person name="Ebbesson L."/>
            <person name="Teles M."/>
            <person name="MacKenzie S."/>
            <person name="Amaro C."/>
        </authorList>
    </citation>
    <scope>NUCLEOTIDE SEQUENCE</scope>
</reference>
<sequence>MTIHTGLILLHELCVWRNMVGNLRYYKLLEVPR</sequence>
<dbReference type="EMBL" id="GBXM01033748">
    <property type="protein sequence ID" value="JAH74829.1"/>
    <property type="molecule type" value="Transcribed_RNA"/>
</dbReference>
<dbReference type="AlphaFoldDB" id="A0A0E9V9Q3"/>
<accession>A0A0E9V9Q3</accession>
<organism evidence="1">
    <name type="scientific">Anguilla anguilla</name>
    <name type="common">European freshwater eel</name>
    <name type="synonym">Muraena anguilla</name>
    <dbReference type="NCBI Taxonomy" id="7936"/>
    <lineage>
        <taxon>Eukaryota</taxon>
        <taxon>Metazoa</taxon>
        <taxon>Chordata</taxon>
        <taxon>Craniata</taxon>
        <taxon>Vertebrata</taxon>
        <taxon>Euteleostomi</taxon>
        <taxon>Actinopterygii</taxon>
        <taxon>Neopterygii</taxon>
        <taxon>Teleostei</taxon>
        <taxon>Anguilliformes</taxon>
        <taxon>Anguillidae</taxon>
        <taxon>Anguilla</taxon>
    </lineage>
</organism>
<reference evidence="1" key="1">
    <citation type="submission" date="2014-11" db="EMBL/GenBank/DDBJ databases">
        <authorList>
            <person name="Amaro Gonzalez C."/>
        </authorList>
    </citation>
    <scope>NUCLEOTIDE SEQUENCE</scope>
</reference>
<name>A0A0E9V9Q3_ANGAN</name>
<evidence type="ECO:0000313" key="1">
    <source>
        <dbReference type="EMBL" id="JAH74829.1"/>
    </source>
</evidence>